<dbReference type="RefSeq" id="XP_015654587.1">
    <property type="nucleotide sequence ID" value="XM_015806716.1"/>
</dbReference>
<dbReference type="EMBL" id="LGTL01000021">
    <property type="protein sequence ID" value="KPA76148.1"/>
    <property type="molecule type" value="Genomic_DNA"/>
</dbReference>
<evidence type="ECO:0000313" key="3">
    <source>
        <dbReference type="Proteomes" id="UP000037923"/>
    </source>
</evidence>
<dbReference type="GeneID" id="26908199"/>
<feature type="region of interest" description="Disordered" evidence="1">
    <location>
        <begin position="700"/>
        <end position="779"/>
    </location>
</feature>
<evidence type="ECO:0000256" key="1">
    <source>
        <dbReference type="SAM" id="MobiDB-lite"/>
    </source>
</evidence>
<feature type="region of interest" description="Disordered" evidence="1">
    <location>
        <begin position="571"/>
        <end position="597"/>
    </location>
</feature>
<gene>
    <name evidence="2" type="ORF">ABB37_07914</name>
</gene>
<feature type="region of interest" description="Disordered" evidence="1">
    <location>
        <begin position="1"/>
        <end position="47"/>
    </location>
</feature>
<evidence type="ECO:0000313" key="2">
    <source>
        <dbReference type="EMBL" id="KPA76148.1"/>
    </source>
</evidence>
<name>A0A0N0DSM2_LEPPY</name>
<keyword evidence="3" id="KW-1185">Reference proteome</keyword>
<dbReference type="Proteomes" id="UP000037923">
    <property type="component" value="Unassembled WGS sequence"/>
</dbReference>
<dbReference type="OMA" id="IPAACYV"/>
<feature type="region of interest" description="Disordered" evidence="1">
    <location>
        <begin position="107"/>
        <end position="150"/>
    </location>
</feature>
<feature type="region of interest" description="Disordered" evidence="1">
    <location>
        <begin position="1080"/>
        <end position="1105"/>
    </location>
</feature>
<dbReference type="OrthoDB" id="267000at2759"/>
<feature type="region of interest" description="Disordered" evidence="1">
    <location>
        <begin position="1308"/>
        <end position="1329"/>
    </location>
</feature>
<feature type="region of interest" description="Disordered" evidence="1">
    <location>
        <begin position="1187"/>
        <end position="1229"/>
    </location>
</feature>
<feature type="compositionally biased region" description="Low complexity" evidence="1">
    <location>
        <begin position="35"/>
        <end position="47"/>
    </location>
</feature>
<feature type="compositionally biased region" description="Basic residues" evidence="1">
    <location>
        <begin position="286"/>
        <end position="295"/>
    </location>
</feature>
<feature type="compositionally biased region" description="Basic and acidic residues" evidence="1">
    <location>
        <begin position="296"/>
        <end position="308"/>
    </location>
</feature>
<dbReference type="VEuPathDB" id="TriTrypDB:LpyrH10_21_0500"/>
<feature type="region of interest" description="Disordered" evidence="1">
    <location>
        <begin position="267"/>
        <end position="308"/>
    </location>
</feature>
<reference evidence="2 3" key="1">
    <citation type="submission" date="2015-07" db="EMBL/GenBank/DDBJ databases">
        <title>High-quality genome of monoxenous trypanosomatid Leptomonas pyrrhocoris.</title>
        <authorList>
            <person name="Flegontov P."/>
            <person name="Butenko A."/>
            <person name="Firsov S."/>
            <person name="Vlcek C."/>
            <person name="Logacheva M.D."/>
            <person name="Field M."/>
            <person name="Filatov D."/>
            <person name="Flegontova O."/>
            <person name="Gerasimov E."/>
            <person name="Jackson A.P."/>
            <person name="Kelly S."/>
            <person name="Opperdoes F."/>
            <person name="O'Reilly A."/>
            <person name="Votypka J."/>
            <person name="Yurchenko V."/>
            <person name="Lukes J."/>
        </authorList>
    </citation>
    <scope>NUCLEOTIDE SEQUENCE [LARGE SCALE GENOMIC DNA]</scope>
    <source>
        <strain evidence="2">H10</strain>
    </source>
</reference>
<feature type="compositionally biased region" description="Low complexity" evidence="1">
    <location>
        <begin position="1213"/>
        <end position="1228"/>
    </location>
</feature>
<protein>
    <submittedName>
        <fullName evidence="2">Uncharacterized protein</fullName>
    </submittedName>
</protein>
<organism evidence="2 3">
    <name type="scientific">Leptomonas pyrrhocoris</name>
    <name type="common">Firebug parasite</name>
    <dbReference type="NCBI Taxonomy" id="157538"/>
    <lineage>
        <taxon>Eukaryota</taxon>
        <taxon>Discoba</taxon>
        <taxon>Euglenozoa</taxon>
        <taxon>Kinetoplastea</taxon>
        <taxon>Metakinetoplastina</taxon>
        <taxon>Trypanosomatida</taxon>
        <taxon>Trypanosomatidae</taxon>
        <taxon>Leishmaniinae</taxon>
        <taxon>Leptomonas</taxon>
    </lineage>
</organism>
<feature type="compositionally biased region" description="Pro residues" evidence="1">
    <location>
        <begin position="741"/>
        <end position="750"/>
    </location>
</feature>
<accession>A0A0N0DSM2</accession>
<feature type="compositionally biased region" description="Basic and acidic residues" evidence="1">
    <location>
        <begin position="574"/>
        <end position="585"/>
    </location>
</feature>
<sequence length="1499" mass="158823">MGIQGSGKTSFMLGNVQGGDAAPPRTLSAPPPRPSAATAASSSPLSAAPATGGLFRAVMDRLFATEQHTRSLSVAVSVVEVRDVAPLQHPSVLQRPRETVDLLSGQLLSRQEGQHEEGTAVLRRVDRRRRESSPDEDGSSGSATPSVAVDEPTDIPAACYVRVHSSAAAARVLYTALRSSTAWQPRLDTNVSETVGPADARHPSSPPVSCLLRPAGLPREEQTSHLCVTTLVSHAGDARRGWQATTPPAVGIWKLWDVSGPDPSCGYRPYTAGDANDASTPPPPLRNKKTTRRTHAQVEERDPLERDRADTQWKPALPWHNRYSLPSLTHTCLTAFGCGADRPARCDLSLLRCDATALQIAASATESCSLVIPVCTVVAAASADEVNAEVLRCAGGWAAFGRRADAPVLEGEGRATQTAERSRGADNAAAAQRVLEDYAVPFEDFFRENIAPCASAVPPTLWEASCTPGASDGGAGVGAPAICDTSATFARNPSTFSSTTAPLRTAPEARRVDGRVPLPVSSGVPGDRTAPLSINVTASEEDQLTTLPAVAYSKDRSDALADRAAALASGLTPVKEEEKSSREEGTCSVSQRSPLHGKRTENLVRTPQRLGNESAMAAAKPAAAMATTMSTLSTQPSVAALCAAGAMKAEEARLQRFEGVFETETFDVADEPPWTSHAVPALNEAEDGVFPVSLPSAEAKPVGLRAGERRQQSEQAPLHTPVKQDSSPPSVMRTALRPPASAAPPPPLPLPSESGRRGAAGPPPPPSPPPPVAAEPTDKEETFLCTPQELRYDTSELPPPRDGQRAALTVDSAAASRANPTTNPDPAAAAVVQYLAPYCDQFLQLYADMRRDVATWRAAEVASLQTLSELAEQHTRDIQRLTQLLRQLSAPAANRSLDGGAVSSAPVTSSGDAAAALASTSSLIFEQLVKSEEKVTWLEKQLVQWRQRTHEASTLHHSIAEVGDASALVDDHKAELTIGLFAIDSQGLHASALSEGDDFVKDDGADPTGRHVAQAQRILHRLLQRCGRAYASAQERSTRWQEQLTQEHASKSALMDRMTELEGELAEYRRRGGAVLAALPPGSSHAEAGTPDRHRGASAASRTTPLNCPDDPLLYSGAVLTAFDRRSDPKHVKRTEEEGEEQLIPINMRREDKEELIRYTRAALTCATPAQVSPIRSLDDTVLSLPSQAADRGRGRTAAAQTTPVPEEERHPASSSAASSTSRPSVAADVPSQLAALLSRAVGRDDESGGFPSNRRAGRPHLPPSSTAAAAAAAALFDVRFGPASSTAAEASVQVAVDSDAEEAPHLFNAASPPSPFTRSAATPRANSERLHEAITQPGVRQGATRSAARTHGAVTVADELHGTGPRDDSYPTVALQRLQRAATQLAANAVRLTRLADPNDESAGTTVSSAAQLLRETLEDPRRRPAPAGNDIFTVRSRSSERDADHVMMTPLSQSLGELRSASQAVQREARETAERERAYLSTILFSPVSSPERGNVA</sequence>
<feature type="compositionally biased region" description="Pro residues" evidence="1">
    <location>
        <begin position="761"/>
        <end position="773"/>
    </location>
</feature>
<comment type="caution">
    <text evidence="2">The sequence shown here is derived from an EMBL/GenBank/DDBJ whole genome shotgun (WGS) entry which is preliminary data.</text>
</comment>
<proteinExistence type="predicted"/>
<feature type="region of interest" description="Disordered" evidence="1">
    <location>
        <begin position="1243"/>
        <end position="1266"/>
    </location>
</feature>